<feature type="compositionally biased region" description="Basic and acidic residues" evidence="1">
    <location>
        <begin position="61"/>
        <end position="76"/>
    </location>
</feature>
<sequence length="204" mass="23500">MFQRTFFFKQIHGASFDFEDVSIRLNPIELTAKNYGGVINRGEFSMIEQIASKGHQICTSEHEDEKRVNDKERERVAYANGRGKRDEGKKDGIAWERKSNDERTSRNKTVISRHFTHERERLADSTFDILHTYVPTPWYLCARDVKEMKGKGIIVGMLQILEESCAKSFEITITVVTDSLGSLTELSFSVYPKQELREERGIAT</sequence>
<reference evidence="2 3" key="1">
    <citation type="journal article" date="2024" name="Ann. Entomol. Soc. Am.">
        <title>Genomic analyses of the southern and eastern yellowjacket wasps (Hymenoptera: Vespidae) reveal evolutionary signatures of social life.</title>
        <authorList>
            <person name="Catto M.A."/>
            <person name="Caine P.B."/>
            <person name="Orr S.E."/>
            <person name="Hunt B.G."/>
            <person name="Goodisman M.A.D."/>
        </authorList>
    </citation>
    <scope>NUCLEOTIDE SEQUENCE [LARGE SCALE GENOMIC DNA]</scope>
    <source>
        <strain evidence="2">232</strain>
        <tissue evidence="2">Head and thorax</tissue>
    </source>
</reference>
<evidence type="ECO:0000313" key="3">
    <source>
        <dbReference type="Proteomes" id="UP001607303"/>
    </source>
</evidence>
<feature type="region of interest" description="Disordered" evidence="1">
    <location>
        <begin position="61"/>
        <end position="100"/>
    </location>
</feature>
<keyword evidence="3" id="KW-1185">Reference proteome</keyword>
<protein>
    <submittedName>
        <fullName evidence="2">Uncharacterized protein</fullName>
    </submittedName>
</protein>
<dbReference type="AlphaFoldDB" id="A0ABD2C809"/>
<comment type="caution">
    <text evidence="2">The sequence shown here is derived from an EMBL/GenBank/DDBJ whole genome shotgun (WGS) entry which is preliminary data.</text>
</comment>
<feature type="compositionally biased region" description="Basic and acidic residues" evidence="1">
    <location>
        <begin position="83"/>
        <end position="100"/>
    </location>
</feature>
<evidence type="ECO:0000256" key="1">
    <source>
        <dbReference type="SAM" id="MobiDB-lite"/>
    </source>
</evidence>
<gene>
    <name evidence="2" type="ORF">V1477_010238</name>
</gene>
<evidence type="ECO:0000313" key="2">
    <source>
        <dbReference type="EMBL" id="KAL2741177.1"/>
    </source>
</evidence>
<proteinExistence type="predicted"/>
<organism evidence="2 3">
    <name type="scientific">Vespula maculifrons</name>
    <name type="common">Eastern yellow jacket</name>
    <name type="synonym">Wasp</name>
    <dbReference type="NCBI Taxonomy" id="7453"/>
    <lineage>
        <taxon>Eukaryota</taxon>
        <taxon>Metazoa</taxon>
        <taxon>Ecdysozoa</taxon>
        <taxon>Arthropoda</taxon>
        <taxon>Hexapoda</taxon>
        <taxon>Insecta</taxon>
        <taxon>Pterygota</taxon>
        <taxon>Neoptera</taxon>
        <taxon>Endopterygota</taxon>
        <taxon>Hymenoptera</taxon>
        <taxon>Apocrita</taxon>
        <taxon>Aculeata</taxon>
        <taxon>Vespoidea</taxon>
        <taxon>Vespidae</taxon>
        <taxon>Vespinae</taxon>
        <taxon>Vespula</taxon>
    </lineage>
</organism>
<dbReference type="Proteomes" id="UP001607303">
    <property type="component" value="Unassembled WGS sequence"/>
</dbReference>
<accession>A0ABD2C809</accession>
<name>A0ABD2C809_VESMC</name>
<dbReference type="EMBL" id="JAYRBN010000059">
    <property type="protein sequence ID" value="KAL2741177.1"/>
    <property type="molecule type" value="Genomic_DNA"/>
</dbReference>